<dbReference type="RefSeq" id="YP_010644480.1">
    <property type="nucleotide sequence ID" value="NC_070625.1"/>
</dbReference>
<dbReference type="EMBL" id="MN176227">
    <property type="protein sequence ID" value="QFR56381.1"/>
    <property type="molecule type" value="Genomic_DNA"/>
</dbReference>
<dbReference type="Proteomes" id="UP000326995">
    <property type="component" value="Segment"/>
</dbReference>
<reference evidence="1 2" key="1">
    <citation type="submission" date="2019-07" db="EMBL/GenBank/DDBJ databases">
        <authorList>
            <person name="Tomko B.E."/>
            <person name="Krukonis G.P."/>
            <person name="Delesalle V.A."/>
        </authorList>
    </citation>
    <scope>NUCLEOTIDE SEQUENCE [LARGE SCALE GENOMIC DNA]</scope>
</reference>
<dbReference type="KEGG" id="vg:77850705"/>
<evidence type="ECO:0000313" key="1">
    <source>
        <dbReference type="EMBL" id="QFR56381.1"/>
    </source>
</evidence>
<evidence type="ECO:0000313" key="2">
    <source>
        <dbReference type="Proteomes" id="UP000326995"/>
    </source>
</evidence>
<name>A0A5P8PI46_9CAUD</name>
<keyword evidence="2" id="KW-1185">Reference proteome</keyword>
<protein>
    <submittedName>
        <fullName evidence="1">Uncharacterized protein</fullName>
    </submittedName>
</protein>
<organism evidence="1 2">
    <name type="scientific">Bacillus phage 049ML001</name>
    <dbReference type="NCBI Taxonomy" id="2601660"/>
    <lineage>
        <taxon>Viruses</taxon>
        <taxon>Duplodnaviria</taxon>
        <taxon>Heunggongvirae</taxon>
        <taxon>Uroviricota</taxon>
        <taxon>Caudoviricetes</taxon>
        <taxon>Trautnerviridae</taxon>
        <taxon>Polsinellivirinae</taxon>
        <taxon>Rivavirus</taxon>
        <taxon>Rivavirus rv049ML001</taxon>
    </lineage>
</organism>
<gene>
    <name evidence="1" type="primary">79</name>
    <name evidence="1" type="ORF">049ML001_79</name>
</gene>
<sequence length="84" mass="9992">MGTYYISTCHDCKQTVMWGKCPDEWAKINHNTAFGHFHKGHDMQLFGDYDDESWSRAYSKEYHDFGILNPDEYIPLQIKRSQKE</sequence>
<accession>A0A5P8PI46</accession>
<proteinExistence type="predicted"/>
<dbReference type="GeneID" id="77850705"/>